<proteinExistence type="predicted"/>
<feature type="compositionally biased region" description="Basic residues" evidence="1">
    <location>
        <begin position="252"/>
        <end position="277"/>
    </location>
</feature>
<dbReference type="AlphaFoldDB" id="A0AAE0QXM1"/>
<gene>
    <name evidence="2" type="ORF">QTP70_004782</name>
</gene>
<evidence type="ECO:0000256" key="1">
    <source>
        <dbReference type="SAM" id="MobiDB-lite"/>
    </source>
</evidence>
<reference evidence="2" key="1">
    <citation type="submission" date="2023-06" db="EMBL/GenBank/DDBJ databases">
        <title>Male Hemibagrus guttatus genome.</title>
        <authorList>
            <person name="Bian C."/>
        </authorList>
    </citation>
    <scope>NUCLEOTIDE SEQUENCE</scope>
    <source>
        <strain evidence="2">Male_cb2023</strain>
        <tissue evidence="2">Muscle</tissue>
    </source>
</reference>
<evidence type="ECO:0000313" key="3">
    <source>
        <dbReference type="Proteomes" id="UP001274896"/>
    </source>
</evidence>
<comment type="caution">
    <text evidence="2">The sequence shown here is derived from an EMBL/GenBank/DDBJ whole genome shotgun (WGS) entry which is preliminary data.</text>
</comment>
<evidence type="ECO:0008006" key="4">
    <source>
        <dbReference type="Google" id="ProtNLM"/>
    </source>
</evidence>
<dbReference type="Proteomes" id="UP001274896">
    <property type="component" value="Unassembled WGS sequence"/>
</dbReference>
<protein>
    <recommendedName>
        <fullName evidence="4">Integrase catalytic domain-containing protein</fullName>
    </recommendedName>
</protein>
<dbReference type="SUPFAM" id="SSF53098">
    <property type="entry name" value="Ribonuclease H-like"/>
    <property type="match status" value="1"/>
</dbReference>
<evidence type="ECO:0000313" key="2">
    <source>
        <dbReference type="EMBL" id="KAK3535223.1"/>
    </source>
</evidence>
<dbReference type="InterPro" id="IPR012337">
    <property type="entry name" value="RNaseH-like_sf"/>
</dbReference>
<dbReference type="InterPro" id="IPR036397">
    <property type="entry name" value="RNaseH_sf"/>
</dbReference>
<sequence length="457" mass="51400">MGLLRLAWYHRYVTEGLATTIQTQQDSLAEHPQIFGLFFVCWGNCSASVPVGDVAPLSGFPWRVPPHFSSEEAVPYLICFAGARSASVPVGDVDPLPVFRGGHRLTTCRRMMLPAAPVSLGYFFSPMDLFLLLWGCSLVSGSGGKMFPSLPPFRGFFCPSWAEVVARLFWPAVDVARLFWPVVDVSRLFCSAVDVARLFCPVVDVSRLFCSAVDVARLFCSAVEVAWDPLALPPCPLLPPLASPCSSLPHLPRRAPRSPHLPRRAPRSPHLPRRAPRSPHLPLRAPRSPHLPRCAPRSPHLPRRAPHSFLVLTGPTALPDFREWINLSEYTVMTAHFHLKRKIGYFVIQTYLPCIMTVILSQSNGQAERLNQEIGRFLHTYCSREQHRWSEFLPWAKYVQNSLTHSSTGLTPFQCVLGYQPPLYPWSGEPSDIPAVDDRSRHSQEVWERAHVRLRRA</sequence>
<accession>A0AAE0QXM1</accession>
<dbReference type="Gene3D" id="3.30.420.10">
    <property type="entry name" value="Ribonuclease H-like superfamily/Ribonuclease H"/>
    <property type="match status" value="1"/>
</dbReference>
<dbReference type="EMBL" id="JAUCMX010000009">
    <property type="protein sequence ID" value="KAK3535223.1"/>
    <property type="molecule type" value="Genomic_DNA"/>
</dbReference>
<dbReference type="GO" id="GO:0003676">
    <property type="term" value="F:nucleic acid binding"/>
    <property type="evidence" value="ECO:0007669"/>
    <property type="project" value="InterPro"/>
</dbReference>
<name>A0AAE0QXM1_9TELE</name>
<keyword evidence="3" id="KW-1185">Reference proteome</keyword>
<organism evidence="2 3">
    <name type="scientific">Hemibagrus guttatus</name>
    <dbReference type="NCBI Taxonomy" id="175788"/>
    <lineage>
        <taxon>Eukaryota</taxon>
        <taxon>Metazoa</taxon>
        <taxon>Chordata</taxon>
        <taxon>Craniata</taxon>
        <taxon>Vertebrata</taxon>
        <taxon>Euteleostomi</taxon>
        <taxon>Actinopterygii</taxon>
        <taxon>Neopterygii</taxon>
        <taxon>Teleostei</taxon>
        <taxon>Ostariophysi</taxon>
        <taxon>Siluriformes</taxon>
        <taxon>Bagridae</taxon>
        <taxon>Hemibagrus</taxon>
    </lineage>
</organism>
<feature type="region of interest" description="Disordered" evidence="1">
    <location>
        <begin position="252"/>
        <end position="300"/>
    </location>
</feature>